<reference evidence="2" key="1">
    <citation type="journal article" date="2021" name="bioRxiv">
        <title>Whole Genome Assembly and Annotation of Northern Wild Rice, Zizania palustris L., Supports a Whole Genome Duplication in the Zizania Genus.</title>
        <authorList>
            <person name="Haas M."/>
            <person name="Kono T."/>
            <person name="Macchietto M."/>
            <person name="Millas R."/>
            <person name="McGilp L."/>
            <person name="Shao M."/>
            <person name="Duquette J."/>
            <person name="Hirsch C.N."/>
            <person name="Kimball J."/>
        </authorList>
    </citation>
    <scope>NUCLEOTIDE SEQUENCE</scope>
    <source>
        <tissue evidence="2">Fresh leaf tissue</tissue>
    </source>
</reference>
<accession>A0A8J5V4G4</accession>
<proteinExistence type="predicted"/>
<dbReference type="EMBL" id="JAAALK010000289">
    <property type="protein sequence ID" value="KAG8050910.1"/>
    <property type="molecule type" value="Genomic_DNA"/>
</dbReference>
<dbReference type="PANTHER" id="PTHR33696:SF1">
    <property type="entry name" value="T22J18.15"/>
    <property type="match status" value="1"/>
</dbReference>
<protein>
    <submittedName>
        <fullName evidence="2">Uncharacterized protein</fullName>
    </submittedName>
</protein>
<evidence type="ECO:0000313" key="2">
    <source>
        <dbReference type="EMBL" id="KAG8050910.1"/>
    </source>
</evidence>
<evidence type="ECO:0000256" key="1">
    <source>
        <dbReference type="SAM" id="MobiDB-lite"/>
    </source>
</evidence>
<reference evidence="2" key="2">
    <citation type="submission" date="2021-02" db="EMBL/GenBank/DDBJ databases">
        <authorList>
            <person name="Kimball J.A."/>
            <person name="Haas M.W."/>
            <person name="Macchietto M."/>
            <person name="Kono T."/>
            <person name="Duquette J."/>
            <person name="Shao M."/>
        </authorList>
    </citation>
    <scope>NUCLEOTIDE SEQUENCE</scope>
    <source>
        <tissue evidence="2">Fresh leaf tissue</tissue>
    </source>
</reference>
<feature type="region of interest" description="Disordered" evidence="1">
    <location>
        <begin position="158"/>
        <end position="178"/>
    </location>
</feature>
<dbReference type="OrthoDB" id="1925896at2759"/>
<feature type="compositionally biased region" description="Basic and acidic residues" evidence="1">
    <location>
        <begin position="158"/>
        <end position="169"/>
    </location>
</feature>
<name>A0A8J5V4G4_ZIZPA</name>
<evidence type="ECO:0000313" key="3">
    <source>
        <dbReference type="Proteomes" id="UP000729402"/>
    </source>
</evidence>
<dbReference type="AlphaFoldDB" id="A0A8J5V4G4"/>
<dbReference type="PANTHER" id="PTHR33696">
    <property type="entry name" value="T22J18.15-RELATED"/>
    <property type="match status" value="1"/>
</dbReference>
<keyword evidence="3" id="KW-1185">Reference proteome</keyword>
<feature type="region of interest" description="Disordered" evidence="1">
    <location>
        <begin position="1"/>
        <end position="81"/>
    </location>
</feature>
<organism evidence="2 3">
    <name type="scientific">Zizania palustris</name>
    <name type="common">Northern wild rice</name>
    <dbReference type="NCBI Taxonomy" id="103762"/>
    <lineage>
        <taxon>Eukaryota</taxon>
        <taxon>Viridiplantae</taxon>
        <taxon>Streptophyta</taxon>
        <taxon>Embryophyta</taxon>
        <taxon>Tracheophyta</taxon>
        <taxon>Spermatophyta</taxon>
        <taxon>Magnoliopsida</taxon>
        <taxon>Liliopsida</taxon>
        <taxon>Poales</taxon>
        <taxon>Poaceae</taxon>
        <taxon>BOP clade</taxon>
        <taxon>Oryzoideae</taxon>
        <taxon>Oryzeae</taxon>
        <taxon>Zizaniinae</taxon>
        <taxon>Zizania</taxon>
    </lineage>
</organism>
<gene>
    <name evidence="2" type="ORF">GUJ93_ZPchr0009g902</name>
</gene>
<feature type="compositionally biased region" description="Pro residues" evidence="1">
    <location>
        <begin position="7"/>
        <end position="20"/>
    </location>
</feature>
<feature type="compositionally biased region" description="Low complexity" evidence="1">
    <location>
        <begin position="34"/>
        <end position="56"/>
    </location>
</feature>
<comment type="caution">
    <text evidence="2">The sequence shown here is derived from an EMBL/GenBank/DDBJ whole genome shotgun (WGS) entry which is preliminary data.</text>
</comment>
<sequence length="230" mass="24514">MRASHAHPPPLPLPPPPLSLPSPSTVHRRRHRLASSSSSSSSLSSSLASTASYFSPSPSPAPSPRAGAAPRGTTSGLVPFSWERHPGIPKSCLGAGGIASSAVNSPPLPLPPTLRVSPLRHQPRRRRAVVTVPPSSYRSYAADPFAAAIVECTREDGVTDDNHDADAKTRPAVQTPTLSDRRSQRRWWLDTGGFVGFLDLYGCKSAMAVADGAFLVRRSVVARSCRTTRR</sequence>
<dbReference type="Proteomes" id="UP000729402">
    <property type="component" value="Unassembled WGS sequence"/>
</dbReference>